<dbReference type="Proteomes" id="UP001497516">
    <property type="component" value="Chromosome 5"/>
</dbReference>
<proteinExistence type="predicted"/>
<evidence type="ECO:0000313" key="2">
    <source>
        <dbReference type="Proteomes" id="UP001497516"/>
    </source>
</evidence>
<organism evidence="1 2">
    <name type="scientific">Linum trigynum</name>
    <dbReference type="NCBI Taxonomy" id="586398"/>
    <lineage>
        <taxon>Eukaryota</taxon>
        <taxon>Viridiplantae</taxon>
        <taxon>Streptophyta</taxon>
        <taxon>Embryophyta</taxon>
        <taxon>Tracheophyta</taxon>
        <taxon>Spermatophyta</taxon>
        <taxon>Magnoliopsida</taxon>
        <taxon>eudicotyledons</taxon>
        <taxon>Gunneridae</taxon>
        <taxon>Pentapetalae</taxon>
        <taxon>rosids</taxon>
        <taxon>fabids</taxon>
        <taxon>Malpighiales</taxon>
        <taxon>Linaceae</taxon>
        <taxon>Linum</taxon>
    </lineage>
</organism>
<evidence type="ECO:0000313" key="1">
    <source>
        <dbReference type="EMBL" id="CAL1391131.1"/>
    </source>
</evidence>
<protein>
    <submittedName>
        <fullName evidence="1">Uncharacterized protein</fullName>
    </submittedName>
</protein>
<sequence>MVWDDDNIINSGEYDIDSTGEDAMELEILFLTAGRTSPTMIRIRSRRPDWKSALLSTTTMTIEGTPR</sequence>
<reference evidence="1 2" key="1">
    <citation type="submission" date="2024-04" db="EMBL/GenBank/DDBJ databases">
        <authorList>
            <person name="Fracassetti M."/>
        </authorList>
    </citation>
    <scope>NUCLEOTIDE SEQUENCE [LARGE SCALE GENOMIC DNA]</scope>
</reference>
<name>A0AAV2EYJ3_9ROSI</name>
<dbReference type="AlphaFoldDB" id="A0AAV2EYJ3"/>
<keyword evidence="2" id="KW-1185">Reference proteome</keyword>
<dbReference type="EMBL" id="OZ034818">
    <property type="protein sequence ID" value="CAL1391131.1"/>
    <property type="molecule type" value="Genomic_DNA"/>
</dbReference>
<accession>A0AAV2EYJ3</accession>
<gene>
    <name evidence="1" type="ORF">LTRI10_LOCUS31874</name>
</gene>